<keyword evidence="3" id="KW-1185">Reference proteome</keyword>
<name>A0AAV7RHB8_PLEWA</name>
<dbReference type="AlphaFoldDB" id="A0AAV7RHB8"/>
<gene>
    <name evidence="2" type="ORF">NDU88_003011</name>
</gene>
<reference evidence="2" key="1">
    <citation type="journal article" date="2022" name="bioRxiv">
        <title>Sequencing and chromosome-scale assembly of the giantPleurodeles waltlgenome.</title>
        <authorList>
            <person name="Brown T."/>
            <person name="Elewa A."/>
            <person name="Iarovenko S."/>
            <person name="Subramanian E."/>
            <person name="Araus A.J."/>
            <person name="Petzold A."/>
            <person name="Susuki M."/>
            <person name="Suzuki K.-i.T."/>
            <person name="Hayashi T."/>
            <person name="Toyoda A."/>
            <person name="Oliveira C."/>
            <person name="Osipova E."/>
            <person name="Leigh N.D."/>
            <person name="Simon A."/>
            <person name="Yun M.H."/>
        </authorList>
    </citation>
    <scope>NUCLEOTIDE SEQUENCE</scope>
    <source>
        <strain evidence="2">20211129_DDA</strain>
        <tissue evidence="2">Liver</tissue>
    </source>
</reference>
<evidence type="ECO:0000313" key="3">
    <source>
        <dbReference type="Proteomes" id="UP001066276"/>
    </source>
</evidence>
<feature type="region of interest" description="Disordered" evidence="1">
    <location>
        <begin position="1"/>
        <end position="22"/>
    </location>
</feature>
<protein>
    <submittedName>
        <fullName evidence="2">Uncharacterized protein</fullName>
    </submittedName>
</protein>
<sequence>MISSDDPGVIRGRPSTVSCEEQEISSGPSPVLIRIRTAQGGPALLAGAPLRHPAAHLVLCFGVGSDAGRFLRVLLSSLRDGARLLLHPSLVFTVRYRVSAGRHFVSPLRFGFGTADLSGGS</sequence>
<evidence type="ECO:0000313" key="2">
    <source>
        <dbReference type="EMBL" id="KAJ1150215.1"/>
    </source>
</evidence>
<organism evidence="2 3">
    <name type="scientific">Pleurodeles waltl</name>
    <name type="common">Iberian ribbed newt</name>
    <dbReference type="NCBI Taxonomy" id="8319"/>
    <lineage>
        <taxon>Eukaryota</taxon>
        <taxon>Metazoa</taxon>
        <taxon>Chordata</taxon>
        <taxon>Craniata</taxon>
        <taxon>Vertebrata</taxon>
        <taxon>Euteleostomi</taxon>
        <taxon>Amphibia</taxon>
        <taxon>Batrachia</taxon>
        <taxon>Caudata</taxon>
        <taxon>Salamandroidea</taxon>
        <taxon>Salamandridae</taxon>
        <taxon>Pleurodelinae</taxon>
        <taxon>Pleurodeles</taxon>
    </lineage>
</organism>
<dbReference type="Proteomes" id="UP001066276">
    <property type="component" value="Chromosome 5"/>
</dbReference>
<dbReference type="EMBL" id="JANPWB010000009">
    <property type="protein sequence ID" value="KAJ1150215.1"/>
    <property type="molecule type" value="Genomic_DNA"/>
</dbReference>
<proteinExistence type="predicted"/>
<accession>A0AAV7RHB8</accession>
<evidence type="ECO:0000256" key="1">
    <source>
        <dbReference type="SAM" id="MobiDB-lite"/>
    </source>
</evidence>
<comment type="caution">
    <text evidence="2">The sequence shown here is derived from an EMBL/GenBank/DDBJ whole genome shotgun (WGS) entry which is preliminary data.</text>
</comment>